<keyword evidence="3" id="KW-1185">Reference proteome</keyword>
<accession>A0A158CKT5</accession>
<keyword evidence="1" id="KW-0812">Transmembrane</keyword>
<feature type="transmembrane region" description="Helical" evidence="1">
    <location>
        <begin position="47"/>
        <end position="74"/>
    </location>
</feature>
<keyword evidence="1" id="KW-0472">Membrane</keyword>
<name>A0A158CKT5_9BURK</name>
<keyword evidence="1" id="KW-1133">Transmembrane helix</keyword>
<sequence length="217" mass="23946">MVELAASYTGVPWSVQATLVALVYPIVLSFIALMLQRRANSTAAMRAYVLDCGVVPAGASSVGLLVAMGIEYFAAPYSSTEFLAKYMAAFLSANGCWLFFNVFLTGFFLTRTVRFIQEDEQRHVFTRVAVDVALRSELTASVKQHILVNAPQVDWHFPAYKASGPQSPQVLTVSLGGGTATVSRDVRGSNLARRRPGLRFYARLKMVRPSTELNERW</sequence>
<dbReference type="EMBL" id="FCOA02000023">
    <property type="protein sequence ID" value="SAK82117.1"/>
    <property type="molecule type" value="Genomic_DNA"/>
</dbReference>
<organism evidence="2 3">
    <name type="scientific">Caballeronia hypogeia</name>
    <dbReference type="NCBI Taxonomy" id="1777140"/>
    <lineage>
        <taxon>Bacteria</taxon>
        <taxon>Pseudomonadati</taxon>
        <taxon>Pseudomonadota</taxon>
        <taxon>Betaproteobacteria</taxon>
        <taxon>Burkholderiales</taxon>
        <taxon>Burkholderiaceae</taxon>
        <taxon>Caballeronia</taxon>
    </lineage>
</organism>
<protein>
    <submittedName>
        <fullName evidence="2">Uncharacterized protein</fullName>
    </submittedName>
</protein>
<evidence type="ECO:0000313" key="2">
    <source>
        <dbReference type="EMBL" id="SAK82117.1"/>
    </source>
</evidence>
<gene>
    <name evidence="2" type="ORF">AWB79_05432</name>
</gene>
<dbReference type="AlphaFoldDB" id="A0A158CKT5"/>
<dbReference type="OrthoDB" id="8859629at2"/>
<comment type="caution">
    <text evidence="2">The sequence shown here is derived from an EMBL/GenBank/DDBJ whole genome shotgun (WGS) entry which is preliminary data.</text>
</comment>
<reference evidence="2" key="1">
    <citation type="submission" date="2016-01" db="EMBL/GenBank/DDBJ databases">
        <authorList>
            <person name="Peeters C."/>
        </authorList>
    </citation>
    <scope>NUCLEOTIDE SEQUENCE</scope>
    <source>
        <strain evidence="2">LMG 29322</strain>
    </source>
</reference>
<dbReference type="RefSeq" id="WP_061170516.1">
    <property type="nucleotide sequence ID" value="NZ_FCOA02000023.1"/>
</dbReference>
<dbReference type="Proteomes" id="UP000054851">
    <property type="component" value="Unassembled WGS sequence"/>
</dbReference>
<feature type="transmembrane region" description="Helical" evidence="1">
    <location>
        <begin position="13"/>
        <end position="35"/>
    </location>
</feature>
<feature type="transmembrane region" description="Helical" evidence="1">
    <location>
        <begin position="86"/>
        <end position="109"/>
    </location>
</feature>
<evidence type="ECO:0000313" key="3">
    <source>
        <dbReference type="Proteomes" id="UP000054851"/>
    </source>
</evidence>
<evidence type="ECO:0000256" key="1">
    <source>
        <dbReference type="SAM" id="Phobius"/>
    </source>
</evidence>
<proteinExistence type="predicted"/>